<sequence>MGCWLACLRFRAKKRSSPVSSAESTPSKNGPQFNFIICVFLCFIITKFVTYALQLYSLLSSALSILKFWFGLGALPSHLCRNLKNVTPCAPLAEEAKFLKACGALLGTPAEFICASKKTNVQPHSQNGTLSNSRFSLPDSSCKELQWDEQPVQIPALPASDSQGHVSETKHDIHTPFMHPLCSDPPQLPHATMTYNNNLHSSAPVSVSIPAPAMTKSVRFEPGPDSVSVDTPQNSNHIHPFASKYSPGPTPLKLTDEMETPGTVYPAKLENHRSQYIYPVSNSMLIQTELRRVNEAPHLPGQYGELAEHPVQNPESTDGDPKLRSSLGSPLPNPVPLMYSPESSGAAPAGEETLTIGSKSTLDHLDYRRSGYIKHAEKNSGSPAPASSSFSDWLTSAKHSEAQVNGEETTGVDRSIVGIVAAHWSSEETTHTSPKLWDGKGIPNSTKKYNEDQRVRWHATPFEERLEKALSEEKLHPQRKLIDGRVIELGEASEERDTATSPTGDKTRVF</sequence>
<evidence type="ECO:0000313" key="3">
    <source>
        <dbReference type="EMBL" id="CAA7394181.1"/>
    </source>
</evidence>
<feature type="region of interest" description="Disordered" evidence="1">
    <location>
        <begin position="300"/>
        <end position="361"/>
    </location>
</feature>
<reference evidence="3" key="1">
    <citation type="submission" date="2020-02" db="EMBL/GenBank/DDBJ databases">
        <authorList>
            <person name="Scholz U."/>
            <person name="Mascher M."/>
            <person name="Fiebig A."/>
        </authorList>
    </citation>
    <scope>NUCLEOTIDE SEQUENCE</scope>
</reference>
<name>A0A7I8K8Y3_SPIIN</name>
<feature type="region of interest" description="Disordered" evidence="1">
    <location>
        <begin position="425"/>
        <end position="447"/>
    </location>
</feature>
<evidence type="ECO:0000256" key="2">
    <source>
        <dbReference type="SAM" id="Phobius"/>
    </source>
</evidence>
<dbReference type="InterPro" id="IPR039300">
    <property type="entry name" value="JASON"/>
</dbReference>
<keyword evidence="2" id="KW-0472">Membrane</keyword>
<accession>A0A7I8K8Y3</accession>
<dbReference type="AlphaFoldDB" id="A0A7I8K8Y3"/>
<keyword evidence="4" id="KW-1185">Reference proteome</keyword>
<dbReference type="GO" id="GO:0007142">
    <property type="term" value="P:male meiosis II"/>
    <property type="evidence" value="ECO:0007669"/>
    <property type="project" value="InterPro"/>
</dbReference>
<dbReference type="PANTHER" id="PTHR33318">
    <property type="entry name" value="ASPARTYL/GLUTAMYL-TRNA(ASN/GLN) AMIDOTRANSFERASE SUBUNIT"/>
    <property type="match status" value="1"/>
</dbReference>
<evidence type="ECO:0000256" key="1">
    <source>
        <dbReference type="SAM" id="MobiDB-lite"/>
    </source>
</evidence>
<dbReference type="Proteomes" id="UP000663760">
    <property type="component" value="Chromosome 4"/>
</dbReference>
<dbReference type="PANTHER" id="PTHR33318:SF7">
    <property type="entry name" value="PROTEIN JASON"/>
    <property type="match status" value="1"/>
</dbReference>
<proteinExistence type="predicted"/>
<organism evidence="3 4">
    <name type="scientific">Spirodela intermedia</name>
    <name type="common">Intermediate duckweed</name>
    <dbReference type="NCBI Taxonomy" id="51605"/>
    <lineage>
        <taxon>Eukaryota</taxon>
        <taxon>Viridiplantae</taxon>
        <taxon>Streptophyta</taxon>
        <taxon>Embryophyta</taxon>
        <taxon>Tracheophyta</taxon>
        <taxon>Spermatophyta</taxon>
        <taxon>Magnoliopsida</taxon>
        <taxon>Liliopsida</taxon>
        <taxon>Araceae</taxon>
        <taxon>Lemnoideae</taxon>
        <taxon>Spirodela</taxon>
    </lineage>
</organism>
<dbReference type="OrthoDB" id="1932581at2759"/>
<keyword evidence="2" id="KW-1133">Transmembrane helix</keyword>
<keyword evidence="2" id="KW-0812">Transmembrane</keyword>
<feature type="transmembrane region" description="Helical" evidence="2">
    <location>
        <begin position="33"/>
        <end position="53"/>
    </location>
</feature>
<protein>
    <submittedName>
        <fullName evidence="3">Uncharacterized protein</fullName>
    </submittedName>
</protein>
<evidence type="ECO:0000313" key="4">
    <source>
        <dbReference type="Proteomes" id="UP000663760"/>
    </source>
</evidence>
<dbReference type="EMBL" id="LR746267">
    <property type="protein sequence ID" value="CAA7394181.1"/>
    <property type="molecule type" value="Genomic_DNA"/>
</dbReference>
<gene>
    <name evidence="3" type="ORF">SI8410_04004842</name>
</gene>
<feature type="region of interest" description="Disordered" evidence="1">
    <location>
        <begin position="486"/>
        <end position="510"/>
    </location>
</feature>
<feature type="compositionally biased region" description="Basic and acidic residues" evidence="1">
    <location>
        <begin position="486"/>
        <end position="498"/>
    </location>
</feature>